<name>A0A9R1WCH0_LACSA</name>
<dbReference type="EMBL" id="NBSK02000002">
    <property type="protein sequence ID" value="KAJ0220317.1"/>
    <property type="molecule type" value="Genomic_DNA"/>
</dbReference>
<feature type="region of interest" description="Disordered" evidence="1">
    <location>
        <begin position="16"/>
        <end position="48"/>
    </location>
</feature>
<evidence type="ECO:0000313" key="3">
    <source>
        <dbReference type="Proteomes" id="UP000235145"/>
    </source>
</evidence>
<accession>A0A9R1WCH0</accession>
<comment type="caution">
    <text evidence="2">The sequence shown here is derived from an EMBL/GenBank/DDBJ whole genome shotgun (WGS) entry which is preliminary data.</text>
</comment>
<evidence type="ECO:0000313" key="2">
    <source>
        <dbReference type="EMBL" id="KAJ0220317.1"/>
    </source>
</evidence>
<sequence>MGIAEKEEYEGKRGSFSGLVRSSSTHEEGRRIHEQSRGRTKVVTGGSGGGMVECSQWQQSIRFGGLVAVIDHQQEWEKEENELETALFFLWVCWVHKGKSKIVLVFLDWNPCRMKGNMGFIKRKYRREG</sequence>
<keyword evidence="3" id="KW-1185">Reference proteome</keyword>
<feature type="compositionally biased region" description="Basic and acidic residues" evidence="1">
    <location>
        <begin position="24"/>
        <end position="37"/>
    </location>
</feature>
<gene>
    <name evidence="2" type="ORF">LSAT_V11C200075320</name>
</gene>
<organism evidence="2 3">
    <name type="scientific">Lactuca sativa</name>
    <name type="common">Garden lettuce</name>
    <dbReference type="NCBI Taxonomy" id="4236"/>
    <lineage>
        <taxon>Eukaryota</taxon>
        <taxon>Viridiplantae</taxon>
        <taxon>Streptophyta</taxon>
        <taxon>Embryophyta</taxon>
        <taxon>Tracheophyta</taxon>
        <taxon>Spermatophyta</taxon>
        <taxon>Magnoliopsida</taxon>
        <taxon>eudicotyledons</taxon>
        <taxon>Gunneridae</taxon>
        <taxon>Pentapetalae</taxon>
        <taxon>asterids</taxon>
        <taxon>campanulids</taxon>
        <taxon>Asterales</taxon>
        <taxon>Asteraceae</taxon>
        <taxon>Cichorioideae</taxon>
        <taxon>Cichorieae</taxon>
        <taxon>Lactucinae</taxon>
        <taxon>Lactuca</taxon>
    </lineage>
</organism>
<evidence type="ECO:0000256" key="1">
    <source>
        <dbReference type="SAM" id="MobiDB-lite"/>
    </source>
</evidence>
<reference evidence="2 3" key="1">
    <citation type="journal article" date="2017" name="Nat. Commun.">
        <title>Genome assembly with in vitro proximity ligation data and whole-genome triplication in lettuce.</title>
        <authorList>
            <person name="Reyes-Chin-Wo S."/>
            <person name="Wang Z."/>
            <person name="Yang X."/>
            <person name="Kozik A."/>
            <person name="Arikit S."/>
            <person name="Song C."/>
            <person name="Xia L."/>
            <person name="Froenicke L."/>
            <person name="Lavelle D.O."/>
            <person name="Truco M.J."/>
            <person name="Xia R."/>
            <person name="Zhu S."/>
            <person name="Xu C."/>
            <person name="Xu H."/>
            <person name="Xu X."/>
            <person name="Cox K."/>
            <person name="Korf I."/>
            <person name="Meyers B.C."/>
            <person name="Michelmore R.W."/>
        </authorList>
    </citation>
    <scope>NUCLEOTIDE SEQUENCE [LARGE SCALE GENOMIC DNA]</scope>
    <source>
        <strain evidence="3">cv. Salinas</strain>
        <tissue evidence="2">Seedlings</tissue>
    </source>
</reference>
<dbReference type="Proteomes" id="UP000235145">
    <property type="component" value="Unassembled WGS sequence"/>
</dbReference>
<protein>
    <submittedName>
        <fullName evidence="2">Uncharacterized protein</fullName>
    </submittedName>
</protein>
<dbReference type="AlphaFoldDB" id="A0A9R1WCH0"/>
<proteinExistence type="predicted"/>